<dbReference type="RefSeq" id="WP_090504714.1">
    <property type="nucleotide sequence ID" value="NZ_FNWL01000001.1"/>
</dbReference>
<accession>A0A1H6FPX6</accession>
<evidence type="ECO:0000256" key="5">
    <source>
        <dbReference type="ARBA" id="ARBA00023002"/>
    </source>
</evidence>
<keyword evidence="5" id="KW-0560">Oxidoreductase</keyword>
<feature type="domain" description="NADH:quinone oxidoreductase/Mrp antiporter transmembrane" evidence="8">
    <location>
        <begin position="132"/>
        <end position="425"/>
    </location>
</feature>
<dbReference type="EMBL" id="FNWL01000001">
    <property type="protein sequence ID" value="SEH11805.1"/>
    <property type="molecule type" value="Genomic_DNA"/>
</dbReference>
<organism evidence="9 10">
    <name type="scientific">Natronorubrum sediminis</name>
    <dbReference type="NCBI Taxonomy" id="640943"/>
    <lineage>
        <taxon>Archaea</taxon>
        <taxon>Methanobacteriati</taxon>
        <taxon>Methanobacteriota</taxon>
        <taxon>Stenosarchaea group</taxon>
        <taxon>Halobacteria</taxon>
        <taxon>Halobacteriales</taxon>
        <taxon>Natrialbaceae</taxon>
        <taxon>Natronorubrum</taxon>
    </lineage>
</organism>
<dbReference type="InterPro" id="IPR052175">
    <property type="entry name" value="ComplexI-like_HydComp"/>
</dbReference>
<protein>
    <submittedName>
        <fullName evidence="9">Multisubunit sodium/proton antiporter, MrpD subunit</fullName>
    </submittedName>
</protein>
<evidence type="ECO:0000259" key="8">
    <source>
        <dbReference type="Pfam" id="PF00361"/>
    </source>
</evidence>
<feature type="transmembrane region" description="Helical" evidence="7">
    <location>
        <begin position="495"/>
        <end position="514"/>
    </location>
</feature>
<dbReference type="PANTHER" id="PTHR42682">
    <property type="entry name" value="HYDROGENASE-4 COMPONENT F"/>
    <property type="match status" value="1"/>
</dbReference>
<comment type="subcellular location">
    <subcellularLocation>
        <location evidence="1">Cell membrane</location>
        <topology evidence="1">Multi-pass membrane protein</topology>
    </subcellularLocation>
</comment>
<dbReference type="GO" id="GO:0016491">
    <property type="term" value="F:oxidoreductase activity"/>
    <property type="evidence" value="ECO:0007669"/>
    <property type="project" value="UniProtKB-KW"/>
</dbReference>
<dbReference type="AlphaFoldDB" id="A0A1H6FPX6"/>
<feature type="transmembrane region" description="Helical" evidence="7">
    <location>
        <begin position="312"/>
        <end position="336"/>
    </location>
</feature>
<evidence type="ECO:0000313" key="9">
    <source>
        <dbReference type="EMBL" id="SEH11805.1"/>
    </source>
</evidence>
<keyword evidence="4 7" id="KW-1133">Transmembrane helix</keyword>
<feature type="transmembrane region" description="Helical" evidence="7">
    <location>
        <begin position="168"/>
        <end position="193"/>
    </location>
</feature>
<reference evidence="10" key="1">
    <citation type="submission" date="2016-10" db="EMBL/GenBank/DDBJ databases">
        <authorList>
            <person name="Varghese N."/>
            <person name="Submissions S."/>
        </authorList>
    </citation>
    <scope>NUCLEOTIDE SEQUENCE [LARGE SCALE GENOMIC DNA]</scope>
    <source>
        <strain evidence="10">CGMCC 1.8981</strain>
    </source>
</reference>
<keyword evidence="2" id="KW-1003">Cell membrane</keyword>
<evidence type="ECO:0000313" key="10">
    <source>
        <dbReference type="Proteomes" id="UP000199112"/>
    </source>
</evidence>
<dbReference type="InterPro" id="IPR001750">
    <property type="entry name" value="ND/Mrp_TM"/>
</dbReference>
<name>A0A1H6FPX6_9EURY</name>
<feature type="transmembrane region" description="Helical" evidence="7">
    <location>
        <begin position="213"/>
        <end position="238"/>
    </location>
</feature>
<feature type="transmembrane region" description="Helical" evidence="7">
    <location>
        <begin position="115"/>
        <end position="133"/>
    </location>
</feature>
<evidence type="ECO:0000256" key="3">
    <source>
        <dbReference type="ARBA" id="ARBA00022692"/>
    </source>
</evidence>
<evidence type="ECO:0000256" key="1">
    <source>
        <dbReference type="ARBA" id="ARBA00004651"/>
    </source>
</evidence>
<feature type="transmembrane region" description="Helical" evidence="7">
    <location>
        <begin position="139"/>
        <end position="156"/>
    </location>
</feature>
<evidence type="ECO:0000256" key="2">
    <source>
        <dbReference type="ARBA" id="ARBA00022475"/>
    </source>
</evidence>
<sequence>MTEVHSLRPLATILIGFVAIAVVVGGRHRPAVRDGAPIVAALVTFGLVVSMVPDVMSGQNPTTNLGTLVAGVDLELSADPLGMLFALVASGLWVVTSIYSVGYAREMGLDDRTRYTAALCLSVCSGLGVAFASNLLVLVVFYELTTVGTYPLVAHKGTEQARRIGYEYVVYVIAGGTLVVGGTVLVYGLAGTIGFESGGIPGLTDAAASNPTVATLALGSLLIGFAVKGAVMPLHAWLPKAMVAPTTVSGVLHAVVVVKSGVFGIARTVLEVFGPEATSDLGMATPLAVAAGVTILLGSVLALRQDDLKRRLAYSTIAHLSYVVLGIALLVPAGVVGGLVHIPAHAVAKLALFFCVGALAIETDVTKVSEIAGVGRRMPLTMGTFAIGACSLAGIPLFAGFASKWYLLVGGGGVHPLVPALLVVSGALNVAYFWPIVYGAFFESPSKSDPKPLIDGPLGGCDGSERVSDGGHASAELRNRQRWERVAPNGVESRATVLLPLVALACLTVVLGVWPDRLAVLELAVRVAETSVGVIVA</sequence>
<feature type="transmembrane region" description="Helical" evidence="7">
    <location>
        <begin position="420"/>
        <end position="441"/>
    </location>
</feature>
<dbReference type="PRINTS" id="PR01434">
    <property type="entry name" value="NADHDHGNASE5"/>
</dbReference>
<keyword evidence="6 7" id="KW-0472">Membrane</keyword>
<dbReference type="Proteomes" id="UP000199112">
    <property type="component" value="Unassembled WGS sequence"/>
</dbReference>
<dbReference type="OrthoDB" id="371891at2157"/>
<evidence type="ECO:0000256" key="7">
    <source>
        <dbReference type="SAM" id="Phobius"/>
    </source>
</evidence>
<feature type="transmembrane region" description="Helical" evidence="7">
    <location>
        <begin position="342"/>
        <end position="361"/>
    </location>
</feature>
<feature type="transmembrane region" description="Helical" evidence="7">
    <location>
        <begin position="6"/>
        <end position="26"/>
    </location>
</feature>
<feature type="transmembrane region" description="Helical" evidence="7">
    <location>
        <begin position="81"/>
        <end position="103"/>
    </location>
</feature>
<feature type="transmembrane region" description="Helical" evidence="7">
    <location>
        <begin position="282"/>
        <end position="303"/>
    </location>
</feature>
<feature type="transmembrane region" description="Helical" evidence="7">
    <location>
        <begin position="250"/>
        <end position="270"/>
    </location>
</feature>
<dbReference type="PANTHER" id="PTHR42682:SF4">
    <property type="entry name" value="NADH-UBIQUINONE_PLASTOQUINONE"/>
    <property type="match status" value="1"/>
</dbReference>
<keyword evidence="3 7" id="KW-0812">Transmembrane</keyword>
<gene>
    <name evidence="9" type="ORF">SAMN04487967_0523</name>
</gene>
<feature type="transmembrane region" description="Helical" evidence="7">
    <location>
        <begin position="38"/>
        <end position="56"/>
    </location>
</feature>
<keyword evidence="10" id="KW-1185">Reference proteome</keyword>
<dbReference type="GO" id="GO:0005886">
    <property type="term" value="C:plasma membrane"/>
    <property type="evidence" value="ECO:0007669"/>
    <property type="project" value="UniProtKB-SubCell"/>
</dbReference>
<evidence type="ECO:0000256" key="4">
    <source>
        <dbReference type="ARBA" id="ARBA00022989"/>
    </source>
</evidence>
<feature type="transmembrane region" description="Helical" evidence="7">
    <location>
        <begin position="382"/>
        <end position="408"/>
    </location>
</feature>
<dbReference type="Pfam" id="PF00361">
    <property type="entry name" value="Proton_antipo_M"/>
    <property type="match status" value="1"/>
</dbReference>
<evidence type="ECO:0000256" key="6">
    <source>
        <dbReference type="ARBA" id="ARBA00023136"/>
    </source>
</evidence>
<proteinExistence type="predicted"/>